<keyword evidence="1" id="KW-1133">Transmembrane helix</keyword>
<sequence>MMYFESALIALPLVLFFLANSFQRTKTAVKLIYRVAFLILFVFISYTLLLNLGFLQLTLGEEGTLLIGSGVLNLASCVVVLCLYIAVHKFTLAVYEEFEANDIDKALNIGC</sequence>
<keyword evidence="1" id="KW-0812">Transmembrane</keyword>
<proteinExistence type="predicted"/>
<keyword evidence="1" id="KW-0472">Membrane</keyword>
<protein>
    <submittedName>
        <fullName evidence="2">Uncharacterized protein</fullName>
    </submittedName>
</protein>
<evidence type="ECO:0000256" key="1">
    <source>
        <dbReference type="SAM" id="Phobius"/>
    </source>
</evidence>
<organism evidence="2">
    <name type="scientific">Vibrio coralliilyticus</name>
    <dbReference type="NCBI Taxonomy" id="190893"/>
    <lineage>
        <taxon>Bacteria</taxon>
        <taxon>Pseudomonadati</taxon>
        <taxon>Pseudomonadota</taxon>
        <taxon>Gammaproteobacteria</taxon>
        <taxon>Vibrionales</taxon>
        <taxon>Vibrionaceae</taxon>
        <taxon>Vibrio</taxon>
    </lineage>
</organism>
<dbReference type="EMBL" id="JXXR01000008">
    <property type="protein sequence ID" value="KJY74995.1"/>
    <property type="molecule type" value="Genomic_DNA"/>
</dbReference>
<name>A0A837G8W9_9VIBR</name>
<comment type="caution">
    <text evidence="2">The sequence shown here is derived from an EMBL/GenBank/DDBJ whole genome shotgun (WGS) entry which is preliminary data.</text>
</comment>
<evidence type="ECO:0000313" key="2">
    <source>
        <dbReference type="EMBL" id="KJY74995.1"/>
    </source>
</evidence>
<feature type="transmembrane region" description="Helical" evidence="1">
    <location>
        <begin position="31"/>
        <end position="52"/>
    </location>
</feature>
<feature type="transmembrane region" description="Helical" evidence="1">
    <location>
        <begin position="64"/>
        <end position="87"/>
    </location>
</feature>
<gene>
    <name evidence="2" type="ORF">TW71_08720</name>
</gene>
<reference evidence="2" key="1">
    <citation type="journal article" date="2015" name="BMC Genomics">
        <title>Genome mining reveals unlocked bioactive potential of marine Gram-negative bacteria.</title>
        <authorList>
            <person name="Machado H."/>
            <person name="Sonnenschein E.C."/>
            <person name="Melchiorsen J."/>
            <person name="Gram L."/>
        </authorList>
    </citation>
    <scope>NUCLEOTIDE SEQUENCE</scope>
    <source>
        <strain evidence="2">S2052</strain>
    </source>
</reference>
<dbReference type="AlphaFoldDB" id="A0A837G8W9"/>
<accession>A0A837G8W9</accession>